<evidence type="ECO:0000313" key="1">
    <source>
        <dbReference type="EMBL" id="ARP80278.1"/>
    </source>
</evidence>
<dbReference type="GO" id="GO:0016829">
    <property type="term" value="F:lyase activity"/>
    <property type="evidence" value="ECO:0007669"/>
    <property type="project" value="UniProtKB-KW"/>
</dbReference>
<dbReference type="EMBL" id="CP021108">
    <property type="protein sequence ID" value="ARP80278.1"/>
    <property type="molecule type" value="Genomic_DNA"/>
</dbReference>
<dbReference type="InterPro" id="IPR038058">
    <property type="entry name" value="PhnH-like_sp"/>
</dbReference>
<keyword evidence="2" id="KW-1185">Reference proteome</keyword>
<organism evidence="1 2">
    <name type="scientific">Bordetella genomosp. 8</name>
    <dbReference type="NCBI Taxonomy" id="1416806"/>
    <lineage>
        <taxon>Bacteria</taxon>
        <taxon>Pseudomonadati</taxon>
        <taxon>Pseudomonadota</taxon>
        <taxon>Betaproteobacteria</taxon>
        <taxon>Burkholderiales</taxon>
        <taxon>Alcaligenaceae</taxon>
        <taxon>Bordetella</taxon>
    </lineage>
</organism>
<dbReference type="SUPFAM" id="SSF159709">
    <property type="entry name" value="PhnH-like"/>
    <property type="match status" value="1"/>
</dbReference>
<accession>A0A1W6YGY9</accession>
<dbReference type="Proteomes" id="UP000194151">
    <property type="component" value="Chromosome"/>
</dbReference>
<proteinExistence type="predicted"/>
<dbReference type="STRING" id="1416806.CAL12_05145"/>
<sequence>MSNHQSLPVSPFMSSRAAASGTSSGAFGHSATLLPGFDDPVDGAQAAFRAALQALANPGQIQVVDAACGVPAGLSPAMTALLLALADIDAPVWLPAGVDAAVRGFLRFHCACPLVDDPAQARFVAVPAGHAMPALAHCDAGDPAYPDRSATVLLEVNGLAAGTAAASTLTLGGPGIPGSRAVSVAGLPDGFVAQWAANHALFPLGVDAFLTHGDRICGLPRTTRMEN</sequence>
<name>A0A1W6YGY9_9BORD</name>
<evidence type="ECO:0000313" key="2">
    <source>
        <dbReference type="Proteomes" id="UP000194151"/>
    </source>
</evidence>
<dbReference type="PIRSF" id="PIRSF020680">
    <property type="entry name" value="PhnH"/>
    <property type="match status" value="1"/>
</dbReference>
<dbReference type="NCBIfam" id="TIGR03292">
    <property type="entry name" value="PhnH_redo"/>
    <property type="match status" value="1"/>
</dbReference>
<dbReference type="Gene3D" id="3.40.50.11310">
    <property type="entry name" value="Bacterial phosphonate metabolism protein PhnH"/>
    <property type="match status" value="1"/>
</dbReference>
<dbReference type="GO" id="GO:0019634">
    <property type="term" value="P:organic phosphonate metabolic process"/>
    <property type="evidence" value="ECO:0007669"/>
    <property type="project" value="InterPro"/>
</dbReference>
<dbReference type="AlphaFoldDB" id="A0A1W6YGY9"/>
<reference evidence="1 2" key="1">
    <citation type="submission" date="2017-05" db="EMBL/GenBank/DDBJ databases">
        <title>Complete and WGS of Bordetella genogroups.</title>
        <authorList>
            <person name="Spilker T."/>
            <person name="LiPuma J."/>
        </authorList>
    </citation>
    <scope>NUCLEOTIDE SEQUENCE [LARGE SCALE GENOMIC DNA]</scope>
    <source>
        <strain evidence="1 2">AU19157</strain>
    </source>
</reference>
<protein>
    <submittedName>
        <fullName evidence="1">Phosphonate C-P lyase system protein PhnH</fullName>
    </submittedName>
</protein>
<gene>
    <name evidence="1" type="ORF">CAL12_05145</name>
</gene>
<dbReference type="KEGG" id="bgv:CAL12_05145"/>
<keyword evidence="1" id="KW-0456">Lyase</keyword>
<dbReference type="Pfam" id="PF05845">
    <property type="entry name" value="PhnH"/>
    <property type="match status" value="1"/>
</dbReference>
<dbReference type="InterPro" id="IPR008772">
    <property type="entry name" value="Phosphonate_metab_PhnH"/>
</dbReference>